<feature type="transmembrane region" description="Helical" evidence="2">
    <location>
        <begin position="12"/>
        <end position="30"/>
    </location>
</feature>
<gene>
    <name evidence="3" type="ORF">Val02_06760</name>
</gene>
<feature type="transmembrane region" description="Helical" evidence="2">
    <location>
        <begin position="42"/>
        <end position="61"/>
    </location>
</feature>
<feature type="transmembrane region" description="Helical" evidence="2">
    <location>
        <begin position="130"/>
        <end position="150"/>
    </location>
</feature>
<feature type="compositionally biased region" description="Low complexity" evidence="1">
    <location>
        <begin position="533"/>
        <end position="548"/>
    </location>
</feature>
<feature type="transmembrane region" description="Helical" evidence="2">
    <location>
        <begin position="196"/>
        <end position="221"/>
    </location>
</feature>
<organism evidence="3 4">
    <name type="scientific">Virgisporangium aliadipatigenens</name>
    <dbReference type="NCBI Taxonomy" id="741659"/>
    <lineage>
        <taxon>Bacteria</taxon>
        <taxon>Bacillati</taxon>
        <taxon>Actinomycetota</taxon>
        <taxon>Actinomycetes</taxon>
        <taxon>Micromonosporales</taxon>
        <taxon>Micromonosporaceae</taxon>
        <taxon>Virgisporangium</taxon>
    </lineage>
</organism>
<feature type="region of interest" description="Disordered" evidence="1">
    <location>
        <begin position="377"/>
        <end position="422"/>
    </location>
</feature>
<dbReference type="AlphaFoldDB" id="A0A8J3YGU4"/>
<evidence type="ECO:0008006" key="5">
    <source>
        <dbReference type="Google" id="ProtNLM"/>
    </source>
</evidence>
<dbReference type="Proteomes" id="UP000619260">
    <property type="component" value="Unassembled WGS sequence"/>
</dbReference>
<evidence type="ECO:0000313" key="4">
    <source>
        <dbReference type="Proteomes" id="UP000619260"/>
    </source>
</evidence>
<comment type="caution">
    <text evidence="3">The sequence shown here is derived from an EMBL/GenBank/DDBJ whole genome shotgun (WGS) entry which is preliminary data.</text>
</comment>
<feature type="transmembrane region" description="Helical" evidence="2">
    <location>
        <begin position="259"/>
        <end position="277"/>
    </location>
</feature>
<evidence type="ECO:0000313" key="3">
    <source>
        <dbReference type="EMBL" id="GIJ43790.1"/>
    </source>
</evidence>
<sequence length="589" mass="59914">MTTDRLRELRFCGLVDSFGLSLGWTVFVLLAVRRGGLPEAAAYNAAMLVGVVLSAPVTGWLTRRMNGGPLLRLVSLTEAALRLATIAGLLAGAPTPLIAAGVAVMYLAGYSGYAVMRAEVAAVEATARAMTGYVMTIAAIEAAGAGAAALLPGETVPLWVVAVYVLSLLPAYLSARRARVVATPTPGGTARVRLPVWALCGGAGIALLATGPTLLAVALAAELHGQVWVAGAAAAFSVGCLCSSWAVEAVGRLRLPQTVGWPLWGVGMLAGWTVAAWHPVALLVAQFMAGLCMTAFEGEMDSRVAERTRGGAVTRVLAWAASTRALGSALAVRLLPVVVTAQTVGYVAGAGTSALLVCGALVAAGFHAGVHSARAHVPAPGGAPTRPPLTWPEPARAESARRHIVRPQPARPKPVRPGSAQPGLTWKELAADDAAEATAWAGSGRIGSAWQEPSPPEPVRPIAAWATPAWTPRPAAAPGAALRGPVDPTVTRPVPAQAGPDPARSGPRGFPDTAVTRSVPVRAAPHPAGSPWREPAGAPAARHGAGRPPSYPAAPAEPVPAPPASVRPGSAQPGLAWRESAPPGPGPRA</sequence>
<accession>A0A8J3YGU4</accession>
<protein>
    <recommendedName>
        <fullName evidence="5">MFS transporter</fullName>
    </recommendedName>
</protein>
<name>A0A8J3YGU4_9ACTN</name>
<evidence type="ECO:0000256" key="1">
    <source>
        <dbReference type="SAM" id="MobiDB-lite"/>
    </source>
</evidence>
<feature type="compositionally biased region" description="Pro residues" evidence="1">
    <location>
        <begin position="549"/>
        <end position="565"/>
    </location>
</feature>
<dbReference type="RefSeq" id="WP_203897336.1">
    <property type="nucleotide sequence ID" value="NZ_BOPF01000002.1"/>
</dbReference>
<feature type="transmembrane region" description="Helical" evidence="2">
    <location>
        <begin position="73"/>
        <end position="91"/>
    </location>
</feature>
<evidence type="ECO:0000256" key="2">
    <source>
        <dbReference type="SAM" id="Phobius"/>
    </source>
</evidence>
<keyword evidence="4" id="KW-1185">Reference proteome</keyword>
<reference evidence="3" key="1">
    <citation type="submission" date="2021-01" db="EMBL/GenBank/DDBJ databases">
        <title>Whole genome shotgun sequence of Virgisporangium aliadipatigenens NBRC 105644.</title>
        <authorList>
            <person name="Komaki H."/>
            <person name="Tamura T."/>
        </authorList>
    </citation>
    <scope>NUCLEOTIDE SEQUENCE</scope>
    <source>
        <strain evidence="3">NBRC 105644</strain>
    </source>
</reference>
<feature type="transmembrane region" description="Helical" evidence="2">
    <location>
        <begin position="97"/>
        <end position="118"/>
    </location>
</feature>
<keyword evidence="2" id="KW-1133">Transmembrane helix</keyword>
<feature type="region of interest" description="Disordered" evidence="1">
    <location>
        <begin position="471"/>
        <end position="589"/>
    </location>
</feature>
<feature type="transmembrane region" description="Helical" evidence="2">
    <location>
        <begin position="227"/>
        <end position="247"/>
    </location>
</feature>
<keyword evidence="2" id="KW-0812">Transmembrane</keyword>
<keyword evidence="2" id="KW-0472">Membrane</keyword>
<dbReference type="EMBL" id="BOPF01000002">
    <property type="protein sequence ID" value="GIJ43790.1"/>
    <property type="molecule type" value="Genomic_DNA"/>
</dbReference>
<feature type="compositionally biased region" description="Low complexity" evidence="1">
    <location>
        <begin position="471"/>
        <end position="485"/>
    </location>
</feature>
<dbReference type="SUPFAM" id="SSF103473">
    <property type="entry name" value="MFS general substrate transporter"/>
    <property type="match status" value="1"/>
</dbReference>
<proteinExistence type="predicted"/>
<feature type="transmembrane region" description="Helical" evidence="2">
    <location>
        <begin position="156"/>
        <end position="175"/>
    </location>
</feature>
<dbReference type="InterPro" id="IPR036259">
    <property type="entry name" value="MFS_trans_sf"/>
</dbReference>